<organism evidence="1 2">
    <name type="scientific">Hamiltosporidium magnivora</name>
    <dbReference type="NCBI Taxonomy" id="148818"/>
    <lineage>
        <taxon>Eukaryota</taxon>
        <taxon>Fungi</taxon>
        <taxon>Fungi incertae sedis</taxon>
        <taxon>Microsporidia</taxon>
        <taxon>Dubosqiidae</taxon>
        <taxon>Hamiltosporidium</taxon>
    </lineage>
</organism>
<name>A0A4Q9L534_9MICR</name>
<dbReference type="Proteomes" id="UP000293045">
    <property type="component" value="Unassembled WGS sequence"/>
</dbReference>
<dbReference type="VEuPathDB" id="MicrosporidiaDB:CWI39_1110p0010"/>
<proteinExistence type="predicted"/>
<accession>A0A4Q9L534</accession>
<protein>
    <submittedName>
        <fullName evidence="1">Uncharacterized protein</fullName>
    </submittedName>
</protein>
<sequence length="86" mass="9542">MLFFGQPGFNNPLSRSIIVETEASLIVPAIDIDPDIALSLKIVSDVHEEFTKTVTPTTTTIADDLETIVKFMQILLSILKIIKKEL</sequence>
<evidence type="ECO:0000313" key="1">
    <source>
        <dbReference type="EMBL" id="TBU02667.1"/>
    </source>
</evidence>
<gene>
    <name evidence="1" type="ORF">CWI39_1110p0010</name>
</gene>
<evidence type="ECO:0000313" key="2">
    <source>
        <dbReference type="Proteomes" id="UP000293045"/>
    </source>
</evidence>
<dbReference type="AlphaFoldDB" id="A0A4Q9L534"/>
<comment type="caution">
    <text evidence="1">The sequence shown here is derived from an EMBL/GenBank/DDBJ whole genome shotgun (WGS) entry which is preliminary data.</text>
</comment>
<reference evidence="1 2" key="1">
    <citation type="submission" date="2017-12" db="EMBL/GenBank/DDBJ databases">
        <authorList>
            <person name="Pombert J.-F."/>
            <person name="Haag K.L."/>
            <person name="Ebert D."/>
        </authorList>
    </citation>
    <scope>NUCLEOTIDE SEQUENCE [LARGE SCALE GENOMIC DNA]</scope>
    <source>
        <strain evidence="1">IL-BN-2</strain>
    </source>
</reference>
<dbReference type="EMBL" id="PIXR01001110">
    <property type="protein sequence ID" value="TBU02667.1"/>
    <property type="molecule type" value="Genomic_DNA"/>
</dbReference>